<comment type="subcellular location">
    <subcellularLocation>
        <location evidence="1">Cell membrane</location>
    </subcellularLocation>
</comment>
<dbReference type="SUPFAM" id="SSF53448">
    <property type="entry name" value="Nucleotide-diphospho-sugar transferases"/>
    <property type="match status" value="1"/>
</dbReference>
<dbReference type="OrthoDB" id="9777873at2"/>
<evidence type="ECO:0000256" key="4">
    <source>
        <dbReference type="ARBA" id="ARBA00022679"/>
    </source>
</evidence>
<dbReference type="STRING" id="31965.AWH51_02320"/>
<name>A0A154V5A9_9MICO</name>
<dbReference type="Pfam" id="PF00535">
    <property type="entry name" value="Glycos_transf_2"/>
    <property type="match status" value="1"/>
</dbReference>
<dbReference type="InterPro" id="IPR001173">
    <property type="entry name" value="Glyco_trans_2-like"/>
</dbReference>
<dbReference type="PANTHER" id="PTHR43646:SF2">
    <property type="entry name" value="GLYCOSYLTRANSFERASE 2-LIKE DOMAIN-CONTAINING PROTEIN"/>
    <property type="match status" value="1"/>
</dbReference>
<evidence type="ECO:0000313" key="11">
    <source>
        <dbReference type="EMBL" id="KZC96555.1"/>
    </source>
</evidence>
<dbReference type="GO" id="GO:0005886">
    <property type="term" value="C:plasma membrane"/>
    <property type="evidence" value="ECO:0007669"/>
    <property type="project" value="UniProtKB-SubCell"/>
</dbReference>
<keyword evidence="2" id="KW-1003">Cell membrane</keyword>
<evidence type="ECO:0000256" key="7">
    <source>
        <dbReference type="ARBA" id="ARBA00037904"/>
    </source>
</evidence>
<reference evidence="11 12" key="1">
    <citation type="submission" date="2016-01" db="EMBL/GenBank/DDBJ databases">
        <title>Draft genome sequence of Clavibacter michiganensis subsp. tessellarius DOAB 609.</title>
        <authorList>
            <person name="Tambong J.T."/>
        </authorList>
    </citation>
    <scope>NUCLEOTIDE SEQUENCE [LARGE SCALE GENOMIC DNA]</scope>
    <source>
        <strain evidence="11 12">DOAB 609</strain>
    </source>
</reference>
<sequence>MTGASAASDRAEEPERGRRRIRAVAVVIPARDEEALVGRCLASVEVAAERARAAGVDVRVILVADDCRDRTAEIARAAGVEVIESSAGRVGAARARGVDAARAGWDGADAELWLACTDADSEVPAAWITSQLQLADAGTDVVVGTVRPELEALSPAQIAAWRATRVPGEANGHVHGANLGVRADAYAAAGGFPAVVEHEDVDLVARLRSHGARITASAAGEVLTSSRRDGRTPGGYAGYLHVSLLARAAERAAERAAATRAAERAGCDSPCVSAG</sequence>
<evidence type="ECO:0000256" key="8">
    <source>
        <dbReference type="ARBA" id="ARBA00038120"/>
    </source>
</evidence>
<dbReference type="Proteomes" id="UP000076218">
    <property type="component" value="Unassembled WGS sequence"/>
</dbReference>
<protein>
    <recommendedName>
        <fullName evidence="9">4,4'-diaponeurosporenoate glycosyltransferase</fullName>
    </recommendedName>
</protein>
<dbReference type="EMBL" id="LQXA01000003">
    <property type="protein sequence ID" value="KZC96555.1"/>
    <property type="molecule type" value="Genomic_DNA"/>
</dbReference>
<gene>
    <name evidence="11" type="ORF">AWH51_02320</name>
</gene>
<comment type="function">
    <text evidence="6">Catalyzes the glycosylation of 4,4'-diaponeurosporenoate, i.e. the esterification of glucose at the C1'' position with the carboxyl group of 4,4'-diaponeurosporenic acid, to form glycosyl-4,4'-diaponeurosporenoate. This is a step in the biosynthesis of staphyloxanthin, an orange pigment present in most staphylococci strains.</text>
</comment>
<dbReference type="PANTHER" id="PTHR43646">
    <property type="entry name" value="GLYCOSYLTRANSFERASE"/>
    <property type="match status" value="1"/>
</dbReference>
<evidence type="ECO:0000259" key="10">
    <source>
        <dbReference type="Pfam" id="PF00535"/>
    </source>
</evidence>
<proteinExistence type="inferred from homology"/>
<dbReference type="AlphaFoldDB" id="A0A154V5A9"/>
<organism evidence="11 12">
    <name type="scientific">Clavibacter tessellarius</name>
    <dbReference type="NCBI Taxonomy" id="31965"/>
    <lineage>
        <taxon>Bacteria</taxon>
        <taxon>Bacillati</taxon>
        <taxon>Actinomycetota</taxon>
        <taxon>Actinomycetes</taxon>
        <taxon>Micrococcales</taxon>
        <taxon>Microbacteriaceae</taxon>
        <taxon>Clavibacter</taxon>
    </lineage>
</organism>
<dbReference type="GO" id="GO:0016757">
    <property type="term" value="F:glycosyltransferase activity"/>
    <property type="evidence" value="ECO:0007669"/>
    <property type="project" value="UniProtKB-KW"/>
</dbReference>
<accession>A0A154V5A9</accession>
<keyword evidence="3" id="KW-0328">Glycosyltransferase</keyword>
<feature type="domain" description="Glycosyltransferase 2-like" evidence="10">
    <location>
        <begin position="26"/>
        <end position="147"/>
    </location>
</feature>
<keyword evidence="5" id="KW-0472">Membrane</keyword>
<evidence type="ECO:0000313" key="12">
    <source>
        <dbReference type="Proteomes" id="UP000076218"/>
    </source>
</evidence>
<evidence type="ECO:0000256" key="2">
    <source>
        <dbReference type="ARBA" id="ARBA00022475"/>
    </source>
</evidence>
<comment type="similarity">
    <text evidence="8">Belongs to the glycosyltransferase 2 family. CrtQ subfamily.</text>
</comment>
<dbReference type="InterPro" id="IPR029044">
    <property type="entry name" value="Nucleotide-diphossugar_trans"/>
</dbReference>
<evidence type="ECO:0000256" key="6">
    <source>
        <dbReference type="ARBA" id="ARBA00037281"/>
    </source>
</evidence>
<comment type="caution">
    <text evidence="11">The sequence shown here is derived from an EMBL/GenBank/DDBJ whole genome shotgun (WGS) entry which is preliminary data.</text>
</comment>
<keyword evidence="4 11" id="KW-0808">Transferase</keyword>
<dbReference type="Gene3D" id="3.90.550.10">
    <property type="entry name" value="Spore Coat Polysaccharide Biosynthesis Protein SpsA, Chain A"/>
    <property type="match status" value="1"/>
</dbReference>
<evidence type="ECO:0000256" key="9">
    <source>
        <dbReference type="ARBA" id="ARBA00040345"/>
    </source>
</evidence>
<comment type="pathway">
    <text evidence="7">Carotenoid biosynthesis; staphyloxanthin biosynthesis; staphyloxanthin from farnesyl diphosphate: step 4/5.</text>
</comment>
<evidence type="ECO:0000256" key="1">
    <source>
        <dbReference type="ARBA" id="ARBA00004236"/>
    </source>
</evidence>
<evidence type="ECO:0000256" key="5">
    <source>
        <dbReference type="ARBA" id="ARBA00023136"/>
    </source>
</evidence>
<dbReference type="RefSeq" id="WP_063070176.1">
    <property type="nucleotide sequence ID" value="NZ_LQXA01000003.1"/>
</dbReference>
<evidence type="ECO:0000256" key="3">
    <source>
        <dbReference type="ARBA" id="ARBA00022676"/>
    </source>
</evidence>